<evidence type="ECO:0000256" key="12">
    <source>
        <dbReference type="SAM" id="Phobius"/>
    </source>
</evidence>
<keyword evidence="4 12" id="KW-0812">Transmembrane</keyword>
<keyword evidence="5" id="KW-0769">Symport</keyword>
<evidence type="ECO:0000256" key="6">
    <source>
        <dbReference type="ARBA" id="ARBA00022970"/>
    </source>
</evidence>
<reference evidence="14" key="1">
    <citation type="submission" date="2022-02" db="EMBL/GenBank/DDBJ databases">
        <authorList>
            <person name="Henning P.M."/>
            <person name="McCubbin A.G."/>
            <person name="Shore J.S."/>
        </authorList>
    </citation>
    <scope>NUCLEOTIDE SEQUENCE</scope>
    <source>
        <strain evidence="14">F60SS</strain>
        <tissue evidence="14">Leaves</tissue>
    </source>
</reference>
<evidence type="ECO:0000256" key="11">
    <source>
        <dbReference type="SAM" id="MobiDB-lite"/>
    </source>
</evidence>
<evidence type="ECO:0000256" key="8">
    <source>
        <dbReference type="ARBA" id="ARBA00023136"/>
    </source>
</evidence>
<comment type="function">
    <text evidence="10">Carrier protein involved in proton-driven auxin influx. Mediates the formation of auxin gradient from developing leaves (site of auxin biosynthesis) to tips by contributing to the loading of auxin in vascular tissues and facilitating acropetal (base to tip) auxin transport within inner tissues of the root apex, and basipetal (tip to base) auxin transport within outer tissues of the root apex. May be involved in lateral roots and nodules formation.</text>
</comment>
<sequence>MGRHGKTPVRQPSKRGGPSSSSSKIPLDDQSVVWFTSRAQHTLYQSLFHTRQIFPPRYLPVSYPREKNYTRLEEQLRASGLWDFVTNRSHQYSADFTKAFYSTLNRDGDVLTAQVNGIAISLTLEQFGAVSGLPSQGEDIASYGGPHFITTTEAPLLQALGFTERNMEDDAQGLPLLSGFPSSNEAGDHPLKRTGVLSLAWSIAQLGWVAGPMCMLAFAAITIASTYLLSDCYRYPHPEYGLIRCRSYMDAVRLCLGERSRQVCGVFVLESLYGCGIAYVITSANSMR</sequence>
<keyword evidence="8 12" id="KW-0472">Membrane</keyword>
<dbReference type="GO" id="GO:0012505">
    <property type="term" value="C:endomembrane system"/>
    <property type="evidence" value="ECO:0007669"/>
    <property type="project" value="UniProtKB-SubCell"/>
</dbReference>
<keyword evidence="7 12" id="KW-1133">Transmembrane helix</keyword>
<dbReference type="InterPro" id="IPR013057">
    <property type="entry name" value="AA_transpt_TM"/>
</dbReference>
<dbReference type="GO" id="GO:0009734">
    <property type="term" value="P:auxin-activated signaling pathway"/>
    <property type="evidence" value="ECO:0007669"/>
    <property type="project" value="UniProtKB-KW"/>
</dbReference>
<evidence type="ECO:0000313" key="15">
    <source>
        <dbReference type="Proteomes" id="UP001141552"/>
    </source>
</evidence>
<accession>A0A9Q0FPU1</accession>
<dbReference type="EMBL" id="JAKUCV010004424">
    <property type="protein sequence ID" value="KAJ4835435.1"/>
    <property type="molecule type" value="Genomic_DNA"/>
</dbReference>
<evidence type="ECO:0000256" key="4">
    <source>
        <dbReference type="ARBA" id="ARBA00022692"/>
    </source>
</evidence>
<dbReference type="GO" id="GO:0006865">
    <property type="term" value="P:amino acid transport"/>
    <property type="evidence" value="ECO:0007669"/>
    <property type="project" value="UniProtKB-KW"/>
</dbReference>
<evidence type="ECO:0000259" key="13">
    <source>
        <dbReference type="Pfam" id="PF01490"/>
    </source>
</evidence>
<feature type="transmembrane region" description="Helical" evidence="12">
    <location>
        <begin position="206"/>
        <end position="229"/>
    </location>
</feature>
<feature type="region of interest" description="Disordered" evidence="11">
    <location>
        <begin position="1"/>
        <end position="25"/>
    </location>
</feature>
<comment type="subcellular location">
    <subcellularLocation>
        <location evidence="1">Endomembrane system</location>
        <topology evidence="1">Multi-pass membrane protein</topology>
    </subcellularLocation>
</comment>
<dbReference type="GO" id="GO:0015293">
    <property type="term" value="F:symporter activity"/>
    <property type="evidence" value="ECO:0007669"/>
    <property type="project" value="UniProtKB-KW"/>
</dbReference>
<evidence type="ECO:0000256" key="7">
    <source>
        <dbReference type="ARBA" id="ARBA00022989"/>
    </source>
</evidence>
<keyword evidence="15" id="KW-1185">Reference proteome</keyword>
<dbReference type="Pfam" id="PF01490">
    <property type="entry name" value="Aa_trans"/>
    <property type="match status" value="1"/>
</dbReference>
<dbReference type="PANTHER" id="PTHR48017">
    <property type="entry name" value="OS05G0424000 PROTEIN-RELATED"/>
    <property type="match status" value="1"/>
</dbReference>
<evidence type="ECO:0000256" key="9">
    <source>
        <dbReference type="ARBA" id="ARBA00023294"/>
    </source>
</evidence>
<protein>
    <recommendedName>
        <fullName evidence="13">Amino acid transporter transmembrane domain-containing protein</fullName>
    </recommendedName>
</protein>
<proteinExistence type="inferred from homology"/>
<feature type="compositionally biased region" description="Low complexity" evidence="11">
    <location>
        <begin position="10"/>
        <end position="24"/>
    </location>
</feature>
<evidence type="ECO:0000256" key="1">
    <source>
        <dbReference type="ARBA" id="ARBA00004127"/>
    </source>
</evidence>
<keyword evidence="9" id="KW-0927">Auxin signaling pathway</keyword>
<reference evidence="14" key="2">
    <citation type="journal article" date="2023" name="Plants (Basel)">
        <title>Annotation of the Turnera subulata (Passifloraceae) Draft Genome Reveals the S-Locus Evolved after the Divergence of Turneroideae from Passifloroideae in a Stepwise Manner.</title>
        <authorList>
            <person name="Henning P.M."/>
            <person name="Roalson E.H."/>
            <person name="Mir W."/>
            <person name="McCubbin A.G."/>
            <person name="Shore J.S."/>
        </authorList>
    </citation>
    <scope>NUCLEOTIDE SEQUENCE</scope>
    <source>
        <strain evidence="14">F60SS</strain>
    </source>
</reference>
<organism evidence="14 15">
    <name type="scientific">Turnera subulata</name>
    <dbReference type="NCBI Taxonomy" id="218843"/>
    <lineage>
        <taxon>Eukaryota</taxon>
        <taxon>Viridiplantae</taxon>
        <taxon>Streptophyta</taxon>
        <taxon>Embryophyta</taxon>
        <taxon>Tracheophyta</taxon>
        <taxon>Spermatophyta</taxon>
        <taxon>Magnoliopsida</taxon>
        <taxon>eudicotyledons</taxon>
        <taxon>Gunneridae</taxon>
        <taxon>Pentapetalae</taxon>
        <taxon>rosids</taxon>
        <taxon>fabids</taxon>
        <taxon>Malpighiales</taxon>
        <taxon>Passifloraceae</taxon>
        <taxon>Turnera</taxon>
    </lineage>
</organism>
<evidence type="ECO:0000256" key="10">
    <source>
        <dbReference type="ARBA" id="ARBA00045588"/>
    </source>
</evidence>
<evidence type="ECO:0000256" key="2">
    <source>
        <dbReference type="ARBA" id="ARBA00005590"/>
    </source>
</evidence>
<dbReference type="Proteomes" id="UP001141552">
    <property type="component" value="Unassembled WGS sequence"/>
</dbReference>
<comment type="caution">
    <text evidence="14">The sequence shown here is derived from an EMBL/GenBank/DDBJ whole genome shotgun (WGS) entry which is preliminary data.</text>
</comment>
<comment type="similarity">
    <text evidence="2">Belongs to the amino acid/polyamine transporter 2 family. Amino acid/auxin permease (AAAP) (TC 2.A.18.1) subfamily.</text>
</comment>
<gene>
    <name evidence="14" type="ORF">Tsubulata_032946</name>
</gene>
<dbReference type="OrthoDB" id="40134at2759"/>
<keyword evidence="3" id="KW-0813">Transport</keyword>
<keyword evidence="6" id="KW-0029">Amino-acid transport</keyword>
<feature type="domain" description="Amino acid transporter transmembrane" evidence="13">
    <location>
        <begin position="194"/>
        <end position="287"/>
    </location>
</feature>
<evidence type="ECO:0000313" key="14">
    <source>
        <dbReference type="EMBL" id="KAJ4835435.1"/>
    </source>
</evidence>
<evidence type="ECO:0000256" key="3">
    <source>
        <dbReference type="ARBA" id="ARBA00022448"/>
    </source>
</evidence>
<name>A0A9Q0FPU1_9ROSI</name>
<feature type="transmembrane region" description="Helical" evidence="12">
    <location>
        <begin position="263"/>
        <end position="282"/>
    </location>
</feature>
<dbReference type="AlphaFoldDB" id="A0A9Q0FPU1"/>
<evidence type="ECO:0000256" key="5">
    <source>
        <dbReference type="ARBA" id="ARBA00022847"/>
    </source>
</evidence>